<dbReference type="Pfam" id="PF05135">
    <property type="entry name" value="Phage_connect_1"/>
    <property type="match status" value="1"/>
</dbReference>
<dbReference type="STRING" id="249189.RV04_GL000805"/>
<evidence type="ECO:0008006" key="3">
    <source>
        <dbReference type="Google" id="ProtNLM"/>
    </source>
</evidence>
<dbReference type="EMBL" id="JXKQ01000019">
    <property type="protein sequence ID" value="OJG42198.1"/>
    <property type="molecule type" value="Genomic_DNA"/>
</dbReference>
<dbReference type="Proteomes" id="UP000182077">
    <property type="component" value="Unassembled WGS sequence"/>
</dbReference>
<keyword evidence="2" id="KW-1185">Reference proteome</keyword>
<proteinExistence type="predicted"/>
<gene>
    <name evidence="1" type="ORF">RV04_GL000805</name>
</gene>
<evidence type="ECO:0000313" key="1">
    <source>
        <dbReference type="EMBL" id="OJG42198.1"/>
    </source>
</evidence>
<comment type="caution">
    <text evidence="1">The sequence shown here is derived from an EMBL/GenBank/DDBJ whole genome shotgun (WGS) entry which is preliminary data.</text>
</comment>
<dbReference type="OrthoDB" id="2321192at2"/>
<dbReference type="RefSeq" id="WP_071858756.1">
    <property type="nucleotide sequence ID" value="NZ_JBHSHK010000002.1"/>
</dbReference>
<sequence length="94" mass="10809">MELNSLKKYLRIDHDLDDNLLLMLQEVAEKFILSSIEVKKTSDERFDYAVTLLVSSWYENRVATTTQALQEIPFGVTALIHQLRGLEHGSNTNE</sequence>
<protein>
    <recommendedName>
        <fullName evidence="3">Phage gp6-like head-tail connector protein</fullName>
    </recommendedName>
</protein>
<dbReference type="NCBIfam" id="TIGR01560">
    <property type="entry name" value="put_DNA_pack"/>
    <property type="match status" value="1"/>
</dbReference>
<dbReference type="InterPro" id="IPR021146">
    <property type="entry name" value="Phage_gp6-like_head-tail"/>
</dbReference>
<dbReference type="InterPro" id="IPR006450">
    <property type="entry name" value="Phage_HK97_gp6-like"/>
</dbReference>
<evidence type="ECO:0000313" key="2">
    <source>
        <dbReference type="Proteomes" id="UP000182077"/>
    </source>
</evidence>
<dbReference type="Gene3D" id="1.10.3230.30">
    <property type="entry name" value="Phage gp6-like head-tail connector protein"/>
    <property type="match status" value="1"/>
</dbReference>
<dbReference type="AlphaFoldDB" id="A0A1L8TD99"/>
<reference evidence="1 2" key="1">
    <citation type="submission" date="2014-12" db="EMBL/GenBank/DDBJ databases">
        <title>Draft genome sequences of 29 type strains of Enterococci.</title>
        <authorList>
            <person name="Zhong Z."/>
            <person name="Sun Z."/>
            <person name="Liu W."/>
            <person name="Zhang W."/>
            <person name="Zhang H."/>
        </authorList>
    </citation>
    <scope>NUCLEOTIDE SEQUENCE [LARGE SCALE GENOMIC DNA]</scope>
    <source>
        <strain evidence="1 2">DSM 17122</strain>
    </source>
</reference>
<dbReference type="CDD" id="cd08054">
    <property type="entry name" value="gp6"/>
    <property type="match status" value="1"/>
</dbReference>
<name>A0A1L8TD99_9ENTE</name>
<accession>A0A1L8TD99</accession>
<organism evidence="1 2">
    <name type="scientific">Enterococcus hermanniensis</name>
    <dbReference type="NCBI Taxonomy" id="249189"/>
    <lineage>
        <taxon>Bacteria</taxon>
        <taxon>Bacillati</taxon>
        <taxon>Bacillota</taxon>
        <taxon>Bacilli</taxon>
        <taxon>Lactobacillales</taxon>
        <taxon>Enterococcaceae</taxon>
        <taxon>Enterococcus</taxon>
    </lineage>
</organism>